<dbReference type="KEGG" id="oxy:HCG48_23310"/>
<dbReference type="InterPro" id="IPR034032">
    <property type="entry name" value="Zn_MMP-like_bac"/>
</dbReference>
<dbReference type="Pfam" id="PF16313">
    <property type="entry name" value="DUF4953"/>
    <property type="match status" value="1"/>
</dbReference>
<dbReference type="GO" id="GO:0008237">
    <property type="term" value="F:metallopeptidase activity"/>
    <property type="evidence" value="ECO:0007669"/>
    <property type="project" value="InterPro"/>
</dbReference>
<organism evidence="4 5">
    <name type="scientific">Oxynema aestuarii AP17</name>
    <dbReference type="NCBI Taxonomy" id="2064643"/>
    <lineage>
        <taxon>Bacteria</taxon>
        <taxon>Bacillati</taxon>
        <taxon>Cyanobacteriota</taxon>
        <taxon>Cyanophyceae</taxon>
        <taxon>Oscillatoriophycideae</taxon>
        <taxon>Oscillatoriales</taxon>
        <taxon>Oscillatoriaceae</taxon>
        <taxon>Oxynema</taxon>
        <taxon>Oxynema aestuarii</taxon>
    </lineage>
</organism>
<proteinExistence type="predicted"/>
<dbReference type="SUPFAM" id="SSF55486">
    <property type="entry name" value="Metalloproteases ('zincins'), catalytic domain"/>
    <property type="match status" value="1"/>
</dbReference>
<keyword evidence="5" id="KW-1185">Reference proteome</keyword>
<sequence length="966" mass="110818">MIRTLGSYFAHLRKFVRGIRPRDRTPVQSRWPHRFRQFLLLFLAFVILPIAWSLVPFKVTGQTETEPPTVESPESAADDDSETNDLEDNLEKFDEAIADTEPQEGLFSLYRNDKKNALFLELQPQQLDKNFLCAISLASGIGERGLFDGMPLQNLLFYFHRVNDKIEFVVRNVYFRTRPGDPMARSLDRSFSDSVLAVLPIKSIHPDRQSLLVDLNTLLLDGRDLSGLSAMIPFMLRGSYVRDPEQSRFSRVQTFPLNVEIETVYGYTGGEDSFTNLEALPDNRGFTLRLNYSISALPENNGYRPRLADNRIGYFITAYRDYADENRKEAFTRYINRWHLEKQNPDAPLSPPKQPIVFWIENTVPVEYRDAIREGILAWNKAFEKAGFIDAIEAREMPDDAEWNPADVRYNTIRWMNSFDPWFAGIGPSRVNPLTGEILDADILIDGNIVRLIQKEFRNWVGEEPTASTQFLGKTLGNDLLCLPGITGDMEIATSEGATDRRATAVPTPLKGFVADMMERYDLCYGMEAPQQFAIGSLGLSMFHNALPSGPEMETYLNQYLTFLVAHEVGHTLGLRHNFHGSTMLAPEQLHDRSITRTKGLVASVMDYVPVNLAPPGVEQGDFYPVVVGPYDEWAIEYGYKPLEAMSTALERRDLEAIARRAGDPELAYAPDEDTMDILNPGANLFDMSGDMLQFSRWQLDNAREMWERLDKRYPVSGESYSEVREIFDMVYFFYIRNVMNATLYVGGQWFNRNHAGDREGRLPFEPVAIEKQRESLALLQEYVFDDNALQFPPQLLNKLAPDRWYHWGSLPIVFPLDYPIHQRILLLQRLVLRALLSDQRLTRLHDLELKAQPGEILTLTELFDTLQRGIWTEVLDNRDGLTEISSVRRSLQREDLGLLMNMVLRRSPVPEEARTLAWYQLKQLREAIDRTVDKRGKHLETASKAHLQETRARIDKTLDAQIQSF</sequence>
<reference evidence="4 5" key="1">
    <citation type="submission" date="2020-04" db="EMBL/GenBank/DDBJ databases">
        <authorList>
            <person name="Basu S."/>
            <person name="Maruthanayagam V."/>
            <person name="Chakraborty S."/>
            <person name="Pramanik A."/>
            <person name="Mukherjee J."/>
            <person name="Brink B."/>
        </authorList>
    </citation>
    <scope>NUCLEOTIDE SEQUENCE [LARGE SCALE GENOMIC DNA]</scope>
    <source>
        <strain evidence="4 5">AP17</strain>
    </source>
</reference>
<dbReference type="Proteomes" id="UP000500857">
    <property type="component" value="Chromosome"/>
</dbReference>
<dbReference type="EMBL" id="CP051167">
    <property type="protein sequence ID" value="QIZ73167.1"/>
    <property type="molecule type" value="Genomic_DNA"/>
</dbReference>
<feature type="compositionally biased region" description="Acidic residues" evidence="1">
    <location>
        <begin position="76"/>
        <end position="85"/>
    </location>
</feature>
<dbReference type="AlphaFoldDB" id="A0A6H1U474"/>
<dbReference type="InterPro" id="IPR033413">
    <property type="entry name" value="DUF5117"/>
</dbReference>
<dbReference type="CDD" id="cd04276">
    <property type="entry name" value="ZnMc_MMP_like_2"/>
    <property type="match status" value="1"/>
</dbReference>
<feature type="compositionally biased region" description="Low complexity" evidence="1">
    <location>
        <begin position="63"/>
        <end position="75"/>
    </location>
</feature>
<evidence type="ECO:0000259" key="3">
    <source>
        <dbReference type="Pfam" id="PF17148"/>
    </source>
</evidence>
<gene>
    <name evidence="4" type="ORF">HCG48_23310</name>
</gene>
<evidence type="ECO:0000313" key="5">
    <source>
        <dbReference type="Proteomes" id="UP000500857"/>
    </source>
</evidence>
<dbReference type="InterPro" id="IPR024079">
    <property type="entry name" value="MetalloPept_cat_dom_sf"/>
</dbReference>
<dbReference type="Gene3D" id="3.40.390.10">
    <property type="entry name" value="Collagenase (Catalytic Domain)"/>
    <property type="match status" value="1"/>
</dbReference>
<dbReference type="Pfam" id="PF17148">
    <property type="entry name" value="DUF5117"/>
    <property type="match status" value="1"/>
</dbReference>
<dbReference type="PANTHER" id="PTHR38478:SF1">
    <property type="entry name" value="ZINC DEPENDENT METALLOPROTEASE DOMAIN LIPOPROTEIN"/>
    <property type="match status" value="1"/>
</dbReference>
<feature type="domain" description="EcxA zinc-binding" evidence="2">
    <location>
        <begin position="551"/>
        <end position="876"/>
    </location>
</feature>
<evidence type="ECO:0000256" key="1">
    <source>
        <dbReference type="SAM" id="MobiDB-lite"/>
    </source>
</evidence>
<evidence type="ECO:0000313" key="4">
    <source>
        <dbReference type="EMBL" id="QIZ73167.1"/>
    </source>
</evidence>
<name>A0A6H1U474_9CYAN</name>
<protein>
    <submittedName>
        <fullName evidence="4">DUF5117 domain-containing protein</fullName>
    </submittedName>
</protein>
<dbReference type="InterPro" id="IPR032534">
    <property type="entry name" value="EcxA_zinc-bd"/>
</dbReference>
<feature type="region of interest" description="Disordered" evidence="1">
    <location>
        <begin position="63"/>
        <end position="85"/>
    </location>
</feature>
<evidence type="ECO:0000259" key="2">
    <source>
        <dbReference type="Pfam" id="PF16313"/>
    </source>
</evidence>
<accession>A0A6H1U474</accession>
<feature type="domain" description="DUF5117" evidence="3">
    <location>
        <begin position="149"/>
        <end position="342"/>
    </location>
</feature>
<dbReference type="PANTHER" id="PTHR38478">
    <property type="entry name" value="PEPTIDASE M1A AND M12B"/>
    <property type="match status" value="1"/>
</dbReference>